<name>A0ACC0ZJD0_9ROSI</name>
<dbReference type="Proteomes" id="UP001163603">
    <property type="component" value="Chromosome 1"/>
</dbReference>
<evidence type="ECO:0000313" key="1">
    <source>
        <dbReference type="EMBL" id="KAJ0052913.1"/>
    </source>
</evidence>
<comment type="caution">
    <text evidence="1">The sequence shown here is derived from an EMBL/GenBank/DDBJ whole genome shotgun (WGS) entry which is preliminary data.</text>
</comment>
<keyword evidence="2" id="KW-1185">Reference proteome</keyword>
<proteinExistence type="predicted"/>
<sequence length="456" mass="49955">MDVVTSAVEKVKGFAISSQNFVNGLIHRPQNSYSHNPFIFDKVGASIGSDKLHVGALQLFPWHYFQIEILKRLQREAFSDLMKLRDRQDKVERVLSFYKTSKGSPFQEASTHVRGEVDFLGGILMMRDIDSQNLDALDRAGVRTGITSRFIFETSLGQNDSLVAELIASETGKGNLGDISGIPLSLTKLLYTAIVSDWCSATAIPVGAQCRDFDITRNSFQQGKGLTYISSFEPPLLSQHNGSAIGVTVRKSNVVASLGQSVSGLRMPLGSDGFGHCFNTFGQVVCLLPRGIRLSLMGLHQVPKVLDHRLSLGALTIPVGFLKQHKSSERMVESAAAAPVSLRINTPEMPSAGSIALKLESELDDSTKVGGWIEMQNSNYKHLRWAVTVSDNPEDDIGWGVSLSGIESPRGWDQYQFESFADLSLGKRFNLKPGVAYVVDGDAKTLALMLRCNWSL</sequence>
<gene>
    <name evidence="1" type="ORF">Pint_00549</name>
</gene>
<reference evidence="2" key="1">
    <citation type="journal article" date="2023" name="G3 (Bethesda)">
        <title>Genome assembly and association tests identify interacting loci associated with vigor, precocity, and sex in interspecific pistachio rootstocks.</title>
        <authorList>
            <person name="Palmer W."/>
            <person name="Jacygrad E."/>
            <person name="Sagayaradj S."/>
            <person name="Cavanaugh K."/>
            <person name="Han R."/>
            <person name="Bertier L."/>
            <person name="Beede B."/>
            <person name="Kafkas S."/>
            <person name="Golino D."/>
            <person name="Preece J."/>
            <person name="Michelmore R."/>
        </authorList>
    </citation>
    <scope>NUCLEOTIDE SEQUENCE [LARGE SCALE GENOMIC DNA]</scope>
</reference>
<dbReference type="EMBL" id="CM047736">
    <property type="protein sequence ID" value="KAJ0052913.1"/>
    <property type="molecule type" value="Genomic_DNA"/>
</dbReference>
<evidence type="ECO:0000313" key="2">
    <source>
        <dbReference type="Proteomes" id="UP001163603"/>
    </source>
</evidence>
<protein>
    <submittedName>
        <fullName evidence="1">Uncharacterized protein</fullName>
    </submittedName>
</protein>
<organism evidence="1 2">
    <name type="scientific">Pistacia integerrima</name>
    <dbReference type="NCBI Taxonomy" id="434235"/>
    <lineage>
        <taxon>Eukaryota</taxon>
        <taxon>Viridiplantae</taxon>
        <taxon>Streptophyta</taxon>
        <taxon>Embryophyta</taxon>
        <taxon>Tracheophyta</taxon>
        <taxon>Spermatophyta</taxon>
        <taxon>Magnoliopsida</taxon>
        <taxon>eudicotyledons</taxon>
        <taxon>Gunneridae</taxon>
        <taxon>Pentapetalae</taxon>
        <taxon>rosids</taxon>
        <taxon>malvids</taxon>
        <taxon>Sapindales</taxon>
        <taxon>Anacardiaceae</taxon>
        <taxon>Pistacia</taxon>
    </lineage>
</organism>
<accession>A0ACC0ZJD0</accession>